<protein>
    <submittedName>
        <fullName evidence="2">Uncharacterized protein</fullName>
    </submittedName>
</protein>
<dbReference type="EMBL" id="EQ973832">
    <property type="protein sequence ID" value="EEF43466.1"/>
    <property type="molecule type" value="Genomic_DNA"/>
</dbReference>
<gene>
    <name evidence="2" type="ORF">RCOM_1314170</name>
</gene>
<keyword evidence="3" id="KW-1185">Reference proteome</keyword>
<accession>B9RYW4</accession>
<proteinExistence type="predicted"/>
<sequence>MNSMFSSFDVLCGEFLGQTIRSPFASATTPHHNLIGKPKAASPSPSPEGVAKQQQPPKKAQRFAPELDGLNCFETLVNF</sequence>
<dbReference type="PANTHER" id="PTHR33641:SF15">
    <property type="entry name" value="AVR9_CF-9 RAPIDLY ELICITED PROTEIN"/>
    <property type="match status" value="1"/>
</dbReference>
<dbReference type="InParanoid" id="B9RYW4"/>
<evidence type="ECO:0000313" key="2">
    <source>
        <dbReference type="EMBL" id="EEF43466.1"/>
    </source>
</evidence>
<dbReference type="eggNOG" id="ENOG502SFUV">
    <property type="taxonomic scope" value="Eukaryota"/>
</dbReference>
<reference evidence="3" key="1">
    <citation type="journal article" date="2010" name="Nat. Biotechnol.">
        <title>Draft genome sequence of the oilseed species Ricinus communis.</title>
        <authorList>
            <person name="Chan A.P."/>
            <person name="Crabtree J."/>
            <person name="Zhao Q."/>
            <person name="Lorenzi H."/>
            <person name="Orvis J."/>
            <person name="Puiu D."/>
            <person name="Melake-Berhan A."/>
            <person name="Jones K.M."/>
            <person name="Redman J."/>
            <person name="Chen G."/>
            <person name="Cahoon E.B."/>
            <person name="Gedil M."/>
            <person name="Stanke M."/>
            <person name="Haas B.J."/>
            <person name="Wortman J.R."/>
            <person name="Fraser-Liggett C.M."/>
            <person name="Ravel J."/>
            <person name="Rabinowicz P.D."/>
        </authorList>
    </citation>
    <scope>NUCLEOTIDE SEQUENCE [LARGE SCALE GENOMIC DNA]</scope>
    <source>
        <strain evidence="3">cv. Hale</strain>
    </source>
</reference>
<feature type="compositionally biased region" description="Low complexity" evidence="1">
    <location>
        <begin position="51"/>
        <end position="64"/>
    </location>
</feature>
<feature type="region of interest" description="Disordered" evidence="1">
    <location>
        <begin position="26"/>
        <end position="64"/>
    </location>
</feature>
<evidence type="ECO:0000313" key="3">
    <source>
        <dbReference type="Proteomes" id="UP000008311"/>
    </source>
</evidence>
<dbReference type="Proteomes" id="UP000008311">
    <property type="component" value="Unassembled WGS sequence"/>
</dbReference>
<dbReference type="PANTHER" id="PTHR33641">
    <property type="entry name" value="OS06G0133500 PROTEIN"/>
    <property type="match status" value="1"/>
</dbReference>
<dbReference type="AlphaFoldDB" id="B9RYW4"/>
<evidence type="ECO:0000256" key="1">
    <source>
        <dbReference type="SAM" id="MobiDB-lite"/>
    </source>
</evidence>
<organism evidence="2 3">
    <name type="scientific">Ricinus communis</name>
    <name type="common">Castor bean</name>
    <dbReference type="NCBI Taxonomy" id="3988"/>
    <lineage>
        <taxon>Eukaryota</taxon>
        <taxon>Viridiplantae</taxon>
        <taxon>Streptophyta</taxon>
        <taxon>Embryophyta</taxon>
        <taxon>Tracheophyta</taxon>
        <taxon>Spermatophyta</taxon>
        <taxon>Magnoliopsida</taxon>
        <taxon>eudicotyledons</taxon>
        <taxon>Gunneridae</taxon>
        <taxon>Pentapetalae</taxon>
        <taxon>rosids</taxon>
        <taxon>fabids</taxon>
        <taxon>Malpighiales</taxon>
        <taxon>Euphorbiaceae</taxon>
        <taxon>Acalyphoideae</taxon>
        <taxon>Acalypheae</taxon>
        <taxon>Ricinus</taxon>
    </lineage>
</organism>
<dbReference type="FunCoup" id="B9RYW4">
    <property type="interactions" value="14"/>
</dbReference>
<name>B9RYW4_RICCO</name>